<comment type="subcellular location">
    <subcellularLocation>
        <location evidence="1">Membrane</location>
        <topology evidence="1">Multi-pass membrane protein</topology>
    </subcellularLocation>
</comment>
<keyword evidence="7" id="KW-0808">Transferase</keyword>
<keyword evidence="8" id="KW-1185">Reference proteome</keyword>
<comment type="caution">
    <text evidence="7">The sequence shown here is derived from an EMBL/GenBank/DDBJ whole genome shotgun (WGS) entry which is preliminary data.</text>
</comment>
<feature type="transmembrane region" description="Helical" evidence="5">
    <location>
        <begin position="77"/>
        <end position="95"/>
    </location>
</feature>
<name>A0A9D4VJK5_PEA</name>
<dbReference type="PANTHER" id="PTHR10231">
    <property type="entry name" value="NUCLEOTIDE-SUGAR TRANSMEMBRANE TRANSPORTER"/>
    <property type="match status" value="1"/>
</dbReference>
<keyword evidence="7" id="KW-0418">Kinase</keyword>
<keyword evidence="4 5" id="KW-0472">Membrane</keyword>
<organism evidence="7 8">
    <name type="scientific">Pisum sativum</name>
    <name type="common">Garden pea</name>
    <name type="synonym">Lathyrus oleraceus</name>
    <dbReference type="NCBI Taxonomy" id="3888"/>
    <lineage>
        <taxon>Eukaryota</taxon>
        <taxon>Viridiplantae</taxon>
        <taxon>Streptophyta</taxon>
        <taxon>Embryophyta</taxon>
        <taxon>Tracheophyta</taxon>
        <taxon>Spermatophyta</taxon>
        <taxon>Magnoliopsida</taxon>
        <taxon>eudicotyledons</taxon>
        <taxon>Gunneridae</taxon>
        <taxon>Pentapetalae</taxon>
        <taxon>rosids</taxon>
        <taxon>fabids</taxon>
        <taxon>Fabales</taxon>
        <taxon>Fabaceae</taxon>
        <taxon>Papilionoideae</taxon>
        <taxon>50 kb inversion clade</taxon>
        <taxon>NPAAA clade</taxon>
        <taxon>Hologalegina</taxon>
        <taxon>IRL clade</taxon>
        <taxon>Fabeae</taxon>
        <taxon>Lathyrus</taxon>
    </lineage>
</organism>
<feature type="transmembrane region" description="Helical" evidence="5">
    <location>
        <begin position="336"/>
        <end position="355"/>
    </location>
</feature>
<feature type="transmembrane region" description="Helical" evidence="5">
    <location>
        <begin position="361"/>
        <end position="379"/>
    </location>
</feature>
<evidence type="ECO:0000313" key="8">
    <source>
        <dbReference type="Proteomes" id="UP001058974"/>
    </source>
</evidence>
<keyword evidence="2 5" id="KW-0812">Transmembrane</keyword>
<accession>A0A9D4VJK5</accession>
<dbReference type="EMBL" id="JAMSHJ010000007">
    <property type="protein sequence ID" value="KAI5384453.1"/>
    <property type="molecule type" value="Genomic_DNA"/>
</dbReference>
<evidence type="ECO:0000256" key="5">
    <source>
        <dbReference type="SAM" id="Phobius"/>
    </source>
</evidence>
<evidence type="ECO:0000256" key="3">
    <source>
        <dbReference type="ARBA" id="ARBA00022989"/>
    </source>
</evidence>
<feature type="transmembrane region" description="Helical" evidence="5">
    <location>
        <begin position="238"/>
        <end position="260"/>
    </location>
</feature>
<dbReference type="Gramene" id="Psat07G0145800-T1">
    <property type="protein sequence ID" value="KAI5384453.1"/>
    <property type="gene ID" value="KIW84_071458"/>
</dbReference>
<gene>
    <name evidence="7" type="ORF">KIW84_071458</name>
</gene>
<proteinExistence type="predicted"/>
<evidence type="ECO:0000256" key="4">
    <source>
        <dbReference type="ARBA" id="ARBA00023136"/>
    </source>
</evidence>
<dbReference type="GO" id="GO:0000139">
    <property type="term" value="C:Golgi membrane"/>
    <property type="evidence" value="ECO:0007669"/>
    <property type="project" value="InterPro"/>
</dbReference>
<evidence type="ECO:0000313" key="7">
    <source>
        <dbReference type="EMBL" id="KAI5384453.1"/>
    </source>
</evidence>
<feature type="transmembrane region" description="Helical" evidence="5">
    <location>
        <begin position="45"/>
        <end position="65"/>
    </location>
</feature>
<dbReference type="Pfam" id="PF04142">
    <property type="entry name" value="Nuc_sug_transp"/>
    <property type="match status" value="2"/>
</dbReference>
<dbReference type="GO" id="GO:0016301">
    <property type="term" value="F:kinase activity"/>
    <property type="evidence" value="ECO:0007669"/>
    <property type="project" value="UniProtKB-KW"/>
</dbReference>
<dbReference type="AlphaFoldDB" id="A0A9D4VJK5"/>
<dbReference type="Proteomes" id="UP001058974">
    <property type="component" value="Chromosome 7"/>
</dbReference>
<keyword evidence="6" id="KW-0732">Signal</keyword>
<dbReference type="GO" id="GO:0015165">
    <property type="term" value="F:pyrimidine nucleotide-sugar transmembrane transporter activity"/>
    <property type="evidence" value="ECO:0007669"/>
    <property type="project" value="InterPro"/>
</dbReference>
<feature type="chain" id="PRO_5039578046" evidence="6">
    <location>
        <begin position="31"/>
        <end position="391"/>
    </location>
</feature>
<keyword evidence="3 5" id="KW-1133">Transmembrane helix</keyword>
<dbReference type="InterPro" id="IPR007271">
    <property type="entry name" value="Nuc_sug_transpt"/>
</dbReference>
<evidence type="ECO:0000256" key="1">
    <source>
        <dbReference type="ARBA" id="ARBA00004141"/>
    </source>
</evidence>
<evidence type="ECO:0000256" key="2">
    <source>
        <dbReference type="ARBA" id="ARBA00022692"/>
    </source>
</evidence>
<feature type="signal peptide" evidence="6">
    <location>
        <begin position="1"/>
        <end position="30"/>
    </location>
</feature>
<feature type="transmembrane region" description="Helical" evidence="5">
    <location>
        <begin position="204"/>
        <end position="223"/>
    </location>
</feature>
<evidence type="ECO:0000256" key="6">
    <source>
        <dbReference type="SAM" id="SignalP"/>
    </source>
</evidence>
<feature type="transmembrane region" description="Helical" evidence="5">
    <location>
        <begin position="272"/>
        <end position="291"/>
    </location>
</feature>
<protein>
    <submittedName>
        <fullName evidence="7">CDC42 binding protein kinase</fullName>
    </submittedName>
</protein>
<reference evidence="7 8" key="1">
    <citation type="journal article" date="2022" name="Nat. Genet.">
        <title>Improved pea reference genome and pan-genome highlight genomic features and evolutionary characteristics.</title>
        <authorList>
            <person name="Yang T."/>
            <person name="Liu R."/>
            <person name="Luo Y."/>
            <person name="Hu S."/>
            <person name="Wang D."/>
            <person name="Wang C."/>
            <person name="Pandey M.K."/>
            <person name="Ge S."/>
            <person name="Xu Q."/>
            <person name="Li N."/>
            <person name="Li G."/>
            <person name="Huang Y."/>
            <person name="Saxena R.K."/>
            <person name="Ji Y."/>
            <person name="Li M."/>
            <person name="Yan X."/>
            <person name="He Y."/>
            <person name="Liu Y."/>
            <person name="Wang X."/>
            <person name="Xiang C."/>
            <person name="Varshney R.K."/>
            <person name="Ding H."/>
            <person name="Gao S."/>
            <person name="Zong X."/>
        </authorList>
    </citation>
    <scope>NUCLEOTIDE SEQUENCE [LARGE SCALE GENOMIC DNA]</scope>
    <source>
        <strain evidence="7 8">cv. Zhongwan 6</strain>
    </source>
</reference>
<feature type="transmembrane region" description="Helical" evidence="5">
    <location>
        <begin position="311"/>
        <end position="329"/>
    </location>
</feature>
<sequence length="391" mass="42524">MAPPKSRGATRSSNARILLFSFLLALQYGAQPLISKRCISREVIVTSSVLACEAAKVIFALYFMTKEGSLGRMYKEWTLVGALTASALPAAIYALQNSLLQISYKNLDSLTFSILNQTKIFFTALFTYFMLRYAPAITDVSIFSINCKGPFVQICLSGDIKLLSMCHVNEQELSQVLVILVQVVFFEASGFLELSVKLRQKQTIQQIGALFLLLAAAVLLSVGEGSNKSSTSANADQVLFYGIVPVLIASVLSGLASSLCQWASQVKKHSSYLMTVEMSMVGSICLLASTLKSPDGEAMRRHGFFHGWTALTWIPVILNALGGILVGLVTSHAGGVRKGFVIVSALLVTALLQFIFEGKPPSLYCLLALPLVVCSISIYQKYPYLVKKKES</sequence>